<accession>A0A1G1VAP2</accession>
<organism evidence="1 2">
    <name type="scientific">Candidatus Blackburnbacteria bacterium RIFCSPHIGHO2_12_FULL_41_13b</name>
    <dbReference type="NCBI Taxonomy" id="1797517"/>
    <lineage>
        <taxon>Bacteria</taxon>
        <taxon>Candidatus Blackburniibacteriota</taxon>
    </lineage>
</organism>
<dbReference type="STRING" id="1797517.A3F61_02475"/>
<evidence type="ECO:0000313" key="1">
    <source>
        <dbReference type="EMBL" id="OGY12443.1"/>
    </source>
</evidence>
<dbReference type="PROSITE" id="PS51257">
    <property type="entry name" value="PROKAR_LIPOPROTEIN"/>
    <property type="match status" value="1"/>
</dbReference>
<proteinExistence type="predicted"/>
<sequence>MSERKGGVYSRRELMILAGNVIVLSCSGISREYERLPDNVMETEVGIWKIWGNRLNNGQIDYTSGRYTLEIPKRRLLMPRNYPWNTEFTFPPNSMDLYLQYANKNRLTIMGTIGNSRQSTQWSYWEDNPDYSQAFKLEAEWKDLVFTKVLWNNKPIGSR</sequence>
<name>A0A1G1VAP2_9BACT</name>
<protein>
    <submittedName>
        <fullName evidence="1">Uncharacterized protein</fullName>
    </submittedName>
</protein>
<reference evidence="1 2" key="1">
    <citation type="journal article" date="2016" name="Nat. Commun.">
        <title>Thousands of microbial genomes shed light on interconnected biogeochemical processes in an aquifer system.</title>
        <authorList>
            <person name="Anantharaman K."/>
            <person name="Brown C.T."/>
            <person name="Hug L.A."/>
            <person name="Sharon I."/>
            <person name="Castelle C.J."/>
            <person name="Probst A.J."/>
            <person name="Thomas B.C."/>
            <person name="Singh A."/>
            <person name="Wilkins M.J."/>
            <person name="Karaoz U."/>
            <person name="Brodie E.L."/>
            <person name="Williams K.H."/>
            <person name="Hubbard S.S."/>
            <person name="Banfield J.F."/>
        </authorList>
    </citation>
    <scope>NUCLEOTIDE SEQUENCE [LARGE SCALE GENOMIC DNA]</scope>
</reference>
<dbReference type="AlphaFoldDB" id="A0A1G1VAP2"/>
<dbReference type="EMBL" id="MHCA01000011">
    <property type="protein sequence ID" value="OGY12443.1"/>
    <property type="molecule type" value="Genomic_DNA"/>
</dbReference>
<gene>
    <name evidence="1" type="ORF">A3F61_02475</name>
</gene>
<evidence type="ECO:0000313" key="2">
    <source>
        <dbReference type="Proteomes" id="UP000178272"/>
    </source>
</evidence>
<comment type="caution">
    <text evidence="1">The sequence shown here is derived from an EMBL/GenBank/DDBJ whole genome shotgun (WGS) entry which is preliminary data.</text>
</comment>
<dbReference type="Proteomes" id="UP000178272">
    <property type="component" value="Unassembled WGS sequence"/>
</dbReference>